<dbReference type="PANTHER" id="PTHR12411">
    <property type="entry name" value="CYSTEINE PROTEASE FAMILY C1-RELATED"/>
    <property type="match status" value="1"/>
</dbReference>
<protein>
    <recommendedName>
        <fullName evidence="3">Peptidase C1A papain C-terminal domain-containing protein</fullName>
    </recommendedName>
</protein>
<gene>
    <name evidence="4" type="ORF">QR680_018852</name>
</gene>
<dbReference type="InterPro" id="IPR025661">
    <property type="entry name" value="Pept_asp_AS"/>
</dbReference>
<dbReference type="InterPro" id="IPR013128">
    <property type="entry name" value="Peptidase_C1A"/>
</dbReference>
<keyword evidence="2" id="KW-0732">Signal</keyword>
<name>A0AA39LQZ3_9BILA</name>
<dbReference type="Proteomes" id="UP001175271">
    <property type="component" value="Unassembled WGS sequence"/>
</dbReference>
<accession>A0AA39LQZ3</accession>
<organism evidence="4 5">
    <name type="scientific">Steinernema hermaphroditum</name>
    <dbReference type="NCBI Taxonomy" id="289476"/>
    <lineage>
        <taxon>Eukaryota</taxon>
        <taxon>Metazoa</taxon>
        <taxon>Ecdysozoa</taxon>
        <taxon>Nematoda</taxon>
        <taxon>Chromadorea</taxon>
        <taxon>Rhabditida</taxon>
        <taxon>Tylenchina</taxon>
        <taxon>Panagrolaimomorpha</taxon>
        <taxon>Strongyloidoidea</taxon>
        <taxon>Steinernematidae</taxon>
        <taxon>Steinernema</taxon>
    </lineage>
</organism>
<dbReference type="SMART" id="SM00645">
    <property type="entry name" value="Pept_C1"/>
    <property type="match status" value="1"/>
</dbReference>
<feature type="signal peptide" evidence="2">
    <location>
        <begin position="1"/>
        <end position="22"/>
    </location>
</feature>
<feature type="chain" id="PRO_5041273971" description="Peptidase C1A papain C-terminal domain-containing protein" evidence="2">
    <location>
        <begin position="23"/>
        <end position="193"/>
    </location>
</feature>
<dbReference type="PROSITE" id="PS00640">
    <property type="entry name" value="THIOL_PROTEASE_ASN"/>
    <property type="match status" value="1"/>
</dbReference>
<dbReference type="GO" id="GO:0006508">
    <property type="term" value="P:proteolysis"/>
    <property type="evidence" value="ECO:0007669"/>
    <property type="project" value="InterPro"/>
</dbReference>
<comment type="similarity">
    <text evidence="1">Belongs to the peptidase C1 family.</text>
</comment>
<evidence type="ECO:0000256" key="2">
    <source>
        <dbReference type="SAM" id="SignalP"/>
    </source>
</evidence>
<dbReference type="Gene3D" id="3.90.70.10">
    <property type="entry name" value="Cysteine proteinases"/>
    <property type="match status" value="1"/>
</dbReference>
<evidence type="ECO:0000259" key="3">
    <source>
        <dbReference type="SMART" id="SM00645"/>
    </source>
</evidence>
<keyword evidence="5" id="KW-1185">Reference proteome</keyword>
<evidence type="ECO:0000313" key="4">
    <source>
        <dbReference type="EMBL" id="KAK0406861.1"/>
    </source>
</evidence>
<dbReference type="Pfam" id="PF00112">
    <property type="entry name" value="Peptidase_C1"/>
    <property type="match status" value="1"/>
</dbReference>
<dbReference type="AlphaFoldDB" id="A0AA39LQZ3"/>
<dbReference type="InterPro" id="IPR038765">
    <property type="entry name" value="Papain-like_cys_pep_sf"/>
</dbReference>
<dbReference type="GO" id="GO:0008234">
    <property type="term" value="F:cysteine-type peptidase activity"/>
    <property type="evidence" value="ECO:0007669"/>
    <property type="project" value="InterPro"/>
</dbReference>
<sequence length="193" mass="22048">MMTLRGYRAVVLLVLCFLEVNGSRYGGYRKSFHFEAVSRAATRVGLACNPFNRCGTCWGTHCGPVKNYTLYRVKDFGRVFGYDRMKAEIYHHGPIACSIHATDKFDQYTGGVYSEKKWFFYANHLISVAGWGVDENGVEFWIGRNSWGTAWGEDGWFRIVTSKYRPQTELEDSNGTTYNLLIEDDCVWADPDA</sequence>
<dbReference type="EMBL" id="JAUCMV010000004">
    <property type="protein sequence ID" value="KAK0406861.1"/>
    <property type="molecule type" value="Genomic_DNA"/>
</dbReference>
<proteinExistence type="inferred from homology"/>
<evidence type="ECO:0000256" key="1">
    <source>
        <dbReference type="ARBA" id="ARBA00008455"/>
    </source>
</evidence>
<dbReference type="InterPro" id="IPR000668">
    <property type="entry name" value="Peptidase_C1A_C"/>
</dbReference>
<evidence type="ECO:0000313" key="5">
    <source>
        <dbReference type="Proteomes" id="UP001175271"/>
    </source>
</evidence>
<reference evidence="4" key="1">
    <citation type="submission" date="2023-06" db="EMBL/GenBank/DDBJ databases">
        <title>Genomic analysis of the entomopathogenic nematode Steinernema hermaphroditum.</title>
        <authorList>
            <person name="Schwarz E.M."/>
            <person name="Heppert J.K."/>
            <person name="Baniya A."/>
            <person name="Schwartz H.T."/>
            <person name="Tan C.-H."/>
            <person name="Antoshechkin I."/>
            <person name="Sternberg P.W."/>
            <person name="Goodrich-Blair H."/>
            <person name="Dillman A.R."/>
        </authorList>
    </citation>
    <scope>NUCLEOTIDE SEQUENCE</scope>
    <source>
        <strain evidence="4">PS9179</strain>
        <tissue evidence="4">Whole animal</tissue>
    </source>
</reference>
<feature type="domain" description="Peptidase C1A papain C-terminal" evidence="3">
    <location>
        <begin position="2"/>
        <end position="178"/>
    </location>
</feature>
<comment type="caution">
    <text evidence="4">The sequence shown here is derived from an EMBL/GenBank/DDBJ whole genome shotgun (WGS) entry which is preliminary data.</text>
</comment>
<dbReference type="SUPFAM" id="SSF54001">
    <property type="entry name" value="Cysteine proteinases"/>
    <property type="match status" value="1"/>
</dbReference>